<feature type="binding site" evidence="3">
    <location>
        <position position="96"/>
    </location>
    <ligand>
        <name>substrate</name>
    </ligand>
</feature>
<name>A0A917ANL5_9RHOB</name>
<dbReference type="GO" id="GO:0019853">
    <property type="term" value="P:L-ascorbic acid biosynthetic process"/>
    <property type="evidence" value="ECO:0007669"/>
    <property type="project" value="TreeGrafter"/>
</dbReference>
<reference evidence="5" key="2">
    <citation type="submission" date="2020-09" db="EMBL/GenBank/DDBJ databases">
        <authorList>
            <person name="Sun Q."/>
            <person name="Zhou Y."/>
        </authorList>
    </citation>
    <scope>NUCLEOTIDE SEQUENCE</scope>
    <source>
        <strain evidence="5">CGMCC 1.16012</strain>
    </source>
</reference>
<dbReference type="PRINTS" id="PR01790">
    <property type="entry name" value="SMP30FAMILY"/>
</dbReference>
<evidence type="ECO:0000256" key="3">
    <source>
        <dbReference type="PIRSR" id="PIRSR605511-2"/>
    </source>
</evidence>
<feature type="domain" description="SMP-30/Gluconolactonase/LRE-like region" evidence="4">
    <location>
        <begin position="13"/>
        <end position="251"/>
    </location>
</feature>
<feature type="binding site" evidence="3">
    <location>
        <position position="116"/>
    </location>
    <ligand>
        <name>substrate</name>
    </ligand>
</feature>
<dbReference type="InterPro" id="IPR011042">
    <property type="entry name" value="6-blade_b-propeller_TolB-like"/>
</dbReference>
<comment type="caution">
    <text evidence="5">The sequence shown here is derived from an EMBL/GenBank/DDBJ whole genome shotgun (WGS) entry which is preliminary data.</text>
</comment>
<dbReference type="PANTHER" id="PTHR10907">
    <property type="entry name" value="REGUCALCIN"/>
    <property type="match status" value="1"/>
</dbReference>
<dbReference type="Pfam" id="PF08450">
    <property type="entry name" value="SGL"/>
    <property type="match status" value="1"/>
</dbReference>
<evidence type="ECO:0000313" key="5">
    <source>
        <dbReference type="EMBL" id="GGE62247.1"/>
    </source>
</evidence>
<dbReference type="GO" id="GO:0005509">
    <property type="term" value="F:calcium ion binding"/>
    <property type="evidence" value="ECO:0007669"/>
    <property type="project" value="TreeGrafter"/>
</dbReference>
<dbReference type="RefSeq" id="WP_095595294.1">
    <property type="nucleotide sequence ID" value="NZ_BMKN01000003.1"/>
</dbReference>
<sequence length="283" mass="30768">MTSSVFDSRVCALGEGPLWHPERKQLFWFDILGKRLLSRDGATPLEWQFDEHVSAAGWVDHDTLLIASETGLYRFDIQTGDYDLVVAMEEDDPLTRSNDGRADPFGGFWIGTMGKDAEPGEGAIYRYFQGALEPLFQDITISNSICFAPDGKTAYFSDTTTGRIMKQELDDQGWPIGTAKVFVDLSSQGLNPDGSVVDSDGCLWNAQWGAGRVARYAPNGTLLETLSLPATQITCPAFGGAELTTMFATSAAHGIAEPVGSAGQTFTEAMRVKGQPEHRVLLS</sequence>
<dbReference type="InterPro" id="IPR005511">
    <property type="entry name" value="SMP-30"/>
</dbReference>
<dbReference type="EMBL" id="BMKN01000003">
    <property type="protein sequence ID" value="GGE62247.1"/>
    <property type="molecule type" value="Genomic_DNA"/>
</dbReference>
<protein>
    <submittedName>
        <fullName evidence="5">Gluconolactonase</fullName>
    </submittedName>
</protein>
<keyword evidence="6" id="KW-1185">Reference proteome</keyword>
<evidence type="ECO:0000313" key="6">
    <source>
        <dbReference type="Proteomes" id="UP000606730"/>
    </source>
</evidence>
<comment type="cofactor">
    <cofactor evidence="3">
        <name>Zn(2+)</name>
        <dbReference type="ChEBI" id="CHEBI:29105"/>
    </cofactor>
    <text evidence="3">Binds 1 divalent metal cation per subunit.</text>
</comment>
<dbReference type="AlphaFoldDB" id="A0A917ANL5"/>
<dbReference type="InterPro" id="IPR013658">
    <property type="entry name" value="SGL"/>
</dbReference>
<accession>A0A917ANL5</accession>
<keyword evidence="3" id="KW-0862">Zinc</keyword>
<dbReference type="GO" id="GO:0004341">
    <property type="term" value="F:gluconolactonase activity"/>
    <property type="evidence" value="ECO:0007669"/>
    <property type="project" value="TreeGrafter"/>
</dbReference>
<dbReference type="SUPFAM" id="SSF63829">
    <property type="entry name" value="Calcium-dependent phosphotriesterase"/>
    <property type="match status" value="1"/>
</dbReference>
<dbReference type="Proteomes" id="UP000606730">
    <property type="component" value="Unassembled WGS sequence"/>
</dbReference>
<comment type="similarity">
    <text evidence="1">Belongs to the SMP-30/CGR1 family.</text>
</comment>
<evidence type="ECO:0000259" key="4">
    <source>
        <dbReference type="Pfam" id="PF08450"/>
    </source>
</evidence>
<reference evidence="5" key="1">
    <citation type="journal article" date="2014" name="Int. J. Syst. Evol. Microbiol.">
        <title>Complete genome sequence of Corynebacterium casei LMG S-19264T (=DSM 44701T), isolated from a smear-ripened cheese.</title>
        <authorList>
            <consortium name="US DOE Joint Genome Institute (JGI-PGF)"/>
            <person name="Walter F."/>
            <person name="Albersmeier A."/>
            <person name="Kalinowski J."/>
            <person name="Ruckert C."/>
        </authorList>
    </citation>
    <scope>NUCLEOTIDE SEQUENCE</scope>
    <source>
        <strain evidence="5">CGMCC 1.16012</strain>
    </source>
</reference>
<dbReference type="PANTHER" id="PTHR10907:SF47">
    <property type="entry name" value="REGUCALCIN"/>
    <property type="match status" value="1"/>
</dbReference>
<feature type="active site" description="Proton donor/acceptor" evidence="2">
    <location>
        <position position="193"/>
    </location>
</feature>
<feature type="binding site" evidence="3">
    <location>
        <position position="15"/>
    </location>
    <ligand>
        <name>a divalent metal cation</name>
        <dbReference type="ChEBI" id="CHEBI:60240"/>
    </ligand>
</feature>
<dbReference type="Gene3D" id="2.120.10.30">
    <property type="entry name" value="TolB, C-terminal domain"/>
    <property type="match status" value="1"/>
</dbReference>
<feature type="binding site" evidence="3">
    <location>
        <position position="143"/>
    </location>
    <ligand>
        <name>a divalent metal cation</name>
        <dbReference type="ChEBI" id="CHEBI:60240"/>
    </ligand>
</feature>
<evidence type="ECO:0000256" key="1">
    <source>
        <dbReference type="ARBA" id="ARBA00008853"/>
    </source>
</evidence>
<gene>
    <name evidence="5" type="ORF">GCM10011517_32410</name>
</gene>
<feature type="binding site" evidence="3">
    <location>
        <position position="193"/>
    </location>
    <ligand>
        <name>a divalent metal cation</name>
        <dbReference type="ChEBI" id="CHEBI:60240"/>
    </ligand>
</feature>
<keyword evidence="3" id="KW-0479">Metal-binding</keyword>
<dbReference type="OrthoDB" id="2633250at2"/>
<organism evidence="5 6">
    <name type="scientific">Actibacterium pelagium</name>
    <dbReference type="NCBI Taxonomy" id="2029103"/>
    <lineage>
        <taxon>Bacteria</taxon>
        <taxon>Pseudomonadati</taxon>
        <taxon>Pseudomonadota</taxon>
        <taxon>Alphaproteobacteria</taxon>
        <taxon>Rhodobacterales</taxon>
        <taxon>Roseobacteraceae</taxon>
        <taxon>Actibacterium</taxon>
    </lineage>
</organism>
<evidence type="ECO:0000256" key="2">
    <source>
        <dbReference type="PIRSR" id="PIRSR605511-1"/>
    </source>
</evidence>
<feature type="binding site" evidence="3">
    <location>
        <position position="98"/>
    </location>
    <ligand>
        <name>substrate</name>
    </ligand>
</feature>
<proteinExistence type="inferred from homology"/>